<evidence type="ECO:0000313" key="3">
    <source>
        <dbReference type="Proteomes" id="UP000293291"/>
    </source>
</evidence>
<accession>A0A4Q2SD50</accession>
<dbReference type="RefSeq" id="WP_129455803.1">
    <property type="nucleotide sequence ID" value="NZ_JACXYX010000016.1"/>
</dbReference>
<protein>
    <recommendedName>
        <fullName evidence="4">Sensor domain-containing protein</fullName>
    </recommendedName>
</protein>
<organism evidence="2 3">
    <name type="scientific">Nocardioides ganghwensis</name>
    <dbReference type="NCBI Taxonomy" id="252230"/>
    <lineage>
        <taxon>Bacteria</taxon>
        <taxon>Bacillati</taxon>
        <taxon>Actinomycetota</taxon>
        <taxon>Actinomycetes</taxon>
        <taxon>Propionibacteriales</taxon>
        <taxon>Nocardioidaceae</taxon>
        <taxon>Nocardioides</taxon>
    </lineage>
</organism>
<evidence type="ECO:0000256" key="1">
    <source>
        <dbReference type="SAM" id="SignalP"/>
    </source>
</evidence>
<evidence type="ECO:0000313" key="2">
    <source>
        <dbReference type="EMBL" id="RYC00252.1"/>
    </source>
</evidence>
<feature type="signal peptide" evidence="1">
    <location>
        <begin position="1"/>
        <end position="26"/>
    </location>
</feature>
<dbReference type="AlphaFoldDB" id="A0A4Q2SD50"/>
<dbReference type="EMBL" id="SDWU01000015">
    <property type="protein sequence ID" value="RYC00252.1"/>
    <property type="molecule type" value="Genomic_DNA"/>
</dbReference>
<keyword evidence="3" id="KW-1185">Reference proteome</keyword>
<gene>
    <name evidence="2" type="ORF">EUA07_14010</name>
</gene>
<comment type="caution">
    <text evidence="2">The sequence shown here is derived from an EMBL/GenBank/DDBJ whole genome shotgun (WGS) entry which is preliminary data.</text>
</comment>
<dbReference type="OrthoDB" id="3782429at2"/>
<proteinExistence type="predicted"/>
<sequence length="256" mass="26686">MRRSRSVLALTAAVVLLLGGCGGDGAGPGPYGASPTSSPSSPQVAVPTAEELAAALVTTDAYEGTWTVNVPPDEEAAVSGVVSEAQQEMLPRIELCEKASEDSRAAAEALRWQAFRQLDQSEPDPLDMAAGDRRGHLVFVQEFLMAGEPAEVEATFDALRDGMRACEGAIPAGEEGAGTAEPMSLPAVGEDRFGELTTMEEAGGGAYWLLHNAVVRRGPVLMSLQVVDIVAGDGVQPSFTTEDVGTFVTTAVDRLP</sequence>
<name>A0A4Q2SD50_9ACTN</name>
<evidence type="ECO:0008006" key="4">
    <source>
        <dbReference type="Google" id="ProtNLM"/>
    </source>
</evidence>
<feature type="chain" id="PRO_5020196775" description="Sensor domain-containing protein" evidence="1">
    <location>
        <begin position="27"/>
        <end position="256"/>
    </location>
</feature>
<reference evidence="2 3" key="1">
    <citation type="submission" date="2019-01" db="EMBL/GenBank/DDBJ databases">
        <title>Novel species of Nocardioides.</title>
        <authorList>
            <person name="Liu Q."/>
            <person name="Xin Y.-H."/>
        </authorList>
    </citation>
    <scope>NUCLEOTIDE SEQUENCE [LARGE SCALE GENOMIC DNA]</scope>
    <source>
        <strain evidence="2 3">CGMCC 4.6875</strain>
    </source>
</reference>
<dbReference type="PROSITE" id="PS51257">
    <property type="entry name" value="PROKAR_LIPOPROTEIN"/>
    <property type="match status" value="1"/>
</dbReference>
<keyword evidence="1" id="KW-0732">Signal</keyword>
<dbReference type="Proteomes" id="UP000293291">
    <property type="component" value="Unassembled WGS sequence"/>
</dbReference>